<gene>
    <name evidence="13" type="ORF">GC722_01745</name>
</gene>
<evidence type="ECO:0000256" key="10">
    <source>
        <dbReference type="SAM" id="Phobius"/>
    </source>
</evidence>
<evidence type="ECO:0000256" key="1">
    <source>
        <dbReference type="ARBA" id="ARBA00004651"/>
    </source>
</evidence>
<evidence type="ECO:0000256" key="2">
    <source>
        <dbReference type="ARBA" id="ARBA00022448"/>
    </source>
</evidence>
<feature type="domain" description="ABC transporter" evidence="11">
    <location>
        <begin position="349"/>
        <end position="582"/>
    </location>
</feature>
<evidence type="ECO:0000256" key="3">
    <source>
        <dbReference type="ARBA" id="ARBA00022475"/>
    </source>
</evidence>
<dbReference type="InterPro" id="IPR003593">
    <property type="entry name" value="AAA+_ATPase"/>
</dbReference>
<evidence type="ECO:0000256" key="4">
    <source>
        <dbReference type="ARBA" id="ARBA00022692"/>
    </source>
</evidence>
<comment type="caution">
    <text evidence="13">The sequence shown here is derived from an EMBL/GenBank/DDBJ whole genome shotgun (WGS) entry which is preliminary data.</text>
</comment>
<dbReference type="PROSITE" id="PS50893">
    <property type="entry name" value="ABC_TRANSPORTER_2"/>
    <property type="match status" value="1"/>
</dbReference>
<dbReference type="EMBL" id="WPCU01000003">
    <property type="protein sequence ID" value="MVA74763.1"/>
    <property type="molecule type" value="Genomic_DNA"/>
</dbReference>
<evidence type="ECO:0000313" key="14">
    <source>
        <dbReference type="Proteomes" id="UP000435304"/>
    </source>
</evidence>
<protein>
    <submittedName>
        <fullName evidence="13">ATP-binding cassette domain-containing protein</fullName>
    </submittedName>
</protein>
<comment type="subcellular location">
    <subcellularLocation>
        <location evidence="1">Cell membrane</location>
        <topology evidence="1">Multi-pass membrane protein</topology>
    </subcellularLocation>
</comment>
<evidence type="ECO:0000259" key="12">
    <source>
        <dbReference type="PROSITE" id="PS50929"/>
    </source>
</evidence>
<dbReference type="InterPro" id="IPR011527">
    <property type="entry name" value="ABC1_TM_dom"/>
</dbReference>
<evidence type="ECO:0000256" key="5">
    <source>
        <dbReference type="ARBA" id="ARBA00022741"/>
    </source>
</evidence>
<dbReference type="SUPFAM" id="SSF52540">
    <property type="entry name" value="P-loop containing nucleoside triphosphate hydrolases"/>
    <property type="match status" value="1"/>
</dbReference>
<feature type="transmembrane region" description="Helical" evidence="10">
    <location>
        <begin position="148"/>
        <end position="166"/>
    </location>
</feature>
<evidence type="ECO:0000256" key="8">
    <source>
        <dbReference type="ARBA" id="ARBA00023136"/>
    </source>
</evidence>
<feature type="transmembrane region" description="Helical" evidence="10">
    <location>
        <begin position="172"/>
        <end position="190"/>
    </location>
</feature>
<dbReference type="FunFam" id="3.40.50.300:FF:000299">
    <property type="entry name" value="ABC transporter ATP-binding protein/permease"/>
    <property type="match status" value="1"/>
</dbReference>
<dbReference type="InterPro" id="IPR003439">
    <property type="entry name" value="ABC_transporter-like_ATP-bd"/>
</dbReference>
<dbReference type="GO" id="GO:0016887">
    <property type="term" value="F:ATP hydrolysis activity"/>
    <property type="evidence" value="ECO:0007669"/>
    <property type="project" value="InterPro"/>
</dbReference>
<dbReference type="Gene3D" id="3.40.50.300">
    <property type="entry name" value="P-loop containing nucleotide triphosphate hydrolases"/>
    <property type="match status" value="1"/>
</dbReference>
<keyword evidence="7 10" id="KW-1133">Transmembrane helix</keyword>
<sequence>MSDSGSIFLRRRSWSLLRDLVRPYHRTLLVLLVVVVLANAARLAPPTLVQKGIDIGIPALVERDSATPLLVVMGAMIAAVLIQAAGNIYFVRESGRVGQRILLEIRQRLYKHFHVLDVAFHDRYTSGRVVSRMTSDVDAIAEMVQTGFSGLMTAVLTMLGVGVLMLTLDWHLGLVCLTSFPVLMLLVRWFSRQSAITYRSVREASAAVIVQFVESMTGIRAVQAYRREDRNGEIFDDLADRYRDANVKAFRLVAIFMPTVKLVGNITIGLVLLYGGYRVLHGEMTVGVLAAFLLYLRMFFEPMQEISQFYNTFQSATSALEKLSGVLEEQPKVAPPAKPVPLPRARGAVRFEDVHFGYGERPVLPGLELDIPAGQTVALVGTTGAGKTTIAKLMARFYDPGRGRITLDGVDLRDLADDDLRRAVVMVTQENFMFDGTVGDNIRFGRPDATEEEVREAARAVGADTFIDELPQGYDTDVAKRGGRLSAGQRQLVAFARAFLADPAVLILDEATSSLDIPSERLVQQALQTILANRTAVIIAHRLSTVEIADRVLVLEHGQVLEDGSPQQLMAQQGGRYAALHDAWVESLA</sequence>
<dbReference type="AlphaFoldDB" id="A0A6A9UPW5"/>
<dbReference type="InterPro" id="IPR027417">
    <property type="entry name" value="P-loop_NTPase"/>
</dbReference>
<dbReference type="PROSITE" id="PS00211">
    <property type="entry name" value="ABC_TRANSPORTER_1"/>
    <property type="match status" value="1"/>
</dbReference>
<dbReference type="CDD" id="cd18546">
    <property type="entry name" value="ABC_6TM_Rv0194_D2_like"/>
    <property type="match status" value="1"/>
</dbReference>
<keyword evidence="3" id="KW-1003">Cell membrane</keyword>
<keyword evidence="14" id="KW-1185">Reference proteome</keyword>
<name>A0A6A9UPW5_9ACTN</name>
<evidence type="ECO:0000256" key="6">
    <source>
        <dbReference type="ARBA" id="ARBA00022840"/>
    </source>
</evidence>
<comment type="similarity">
    <text evidence="9">Belongs to the ABC transporter superfamily. Lipid exporter (TC 3.A.1.106) family.</text>
</comment>
<dbReference type="PROSITE" id="PS50929">
    <property type="entry name" value="ABC_TM1F"/>
    <property type="match status" value="1"/>
</dbReference>
<dbReference type="Pfam" id="PF00005">
    <property type="entry name" value="ABC_tran"/>
    <property type="match status" value="1"/>
</dbReference>
<dbReference type="GO" id="GO:0005524">
    <property type="term" value="F:ATP binding"/>
    <property type="evidence" value="ECO:0007669"/>
    <property type="project" value="UniProtKB-KW"/>
</dbReference>
<reference evidence="13 14" key="1">
    <citation type="submission" date="2019-12" db="EMBL/GenBank/DDBJ databases">
        <title>Auraticoccus cholistani sp. nov., an actinomycete isolated from soil of Cholistan desert.</title>
        <authorList>
            <person name="Cheema M.T."/>
        </authorList>
    </citation>
    <scope>NUCLEOTIDE SEQUENCE [LARGE SCALE GENOMIC DNA]</scope>
    <source>
        <strain evidence="13 14">F435</strain>
    </source>
</reference>
<dbReference type="SMART" id="SM00382">
    <property type="entry name" value="AAA"/>
    <property type="match status" value="1"/>
</dbReference>
<keyword evidence="4 10" id="KW-0812">Transmembrane</keyword>
<feature type="transmembrane region" description="Helical" evidence="10">
    <location>
        <begin position="67"/>
        <end position="90"/>
    </location>
</feature>
<dbReference type="Pfam" id="PF00664">
    <property type="entry name" value="ABC_membrane"/>
    <property type="match status" value="1"/>
</dbReference>
<dbReference type="SUPFAM" id="SSF90123">
    <property type="entry name" value="ABC transporter transmembrane region"/>
    <property type="match status" value="1"/>
</dbReference>
<keyword evidence="8 10" id="KW-0472">Membrane</keyword>
<feature type="domain" description="ABC transmembrane type-1" evidence="12">
    <location>
        <begin position="29"/>
        <end position="315"/>
    </location>
</feature>
<dbReference type="PANTHER" id="PTHR43394:SF1">
    <property type="entry name" value="ATP-BINDING CASSETTE SUB-FAMILY B MEMBER 10, MITOCHONDRIAL"/>
    <property type="match status" value="1"/>
</dbReference>
<proteinExistence type="inferred from homology"/>
<organism evidence="13 14">
    <name type="scientific">Auraticoccus cholistanensis</name>
    <dbReference type="NCBI Taxonomy" id="2656650"/>
    <lineage>
        <taxon>Bacteria</taxon>
        <taxon>Bacillati</taxon>
        <taxon>Actinomycetota</taxon>
        <taxon>Actinomycetes</taxon>
        <taxon>Propionibacteriales</taxon>
        <taxon>Propionibacteriaceae</taxon>
        <taxon>Auraticoccus</taxon>
    </lineage>
</organism>
<dbReference type="InterPro" id="IPR036640">
    <property type="entry name" value="ABC1_TM_sf"/>
</dbReference>
<dbReference type="GO" id="GO:0005886">
    <property type="term" value="C:plasma membrane"/>
    <property type="evidence" value="ECO:0007669"/>
    <property type="project" value="UniProtKB-SubCell"/>
</dbReference>
<dbReference type="Proteomes" id="UP000435304">
    <property type="component" value="Unassembled WGS sequence"/>
</dbReference>
<evidence type="ECO:0000256" key="9">
    <source>
        <dbReference type="ARBA" id="ARBA00061644"/>
    </source>
</evidence>
<dbReference type="Gene3D" id="1.20.1560.10">
    <property type="entry name" value="ABC transporter type 1, transmembrane domain"/>
    <property type="match status" value="1"/>
</dbReference>
<evidence type="ECO:0000256" key="7">
    <source>
        <dbReference type="ARBA" id="ARBA00022989"/>
    </source>
</evidence>
<dbReference type="InterPro" id="IPR039421">
    <property type="entry name" value="Type_1_exporter"/>
</dbReference>
<evidence type="ECO:0000313" key="13">
    <source>
        <dbReference type="EMBL" id="MVA74763.1"/>
    </source>
</evidence>
<keyword evidence="2" id="KW-0813">Transport</keyword>
<evidence type="ECO:0000259" key="11">
    <source>
        <dbReference type="PROSITE" id="PS50893"/>
    </source>
</evidence>
<keyword evidence="6 13" id="KW-0067">ATP-binding</keyword>
<dbReference type="GO" id="GO:0015421">
    <property type="term" value="F:ABC-type oligopeptide transporter activity"/>
    <property type="evidence" value="ECO:0007669"/>
    <property type="project" value="TreeGrafter"/>
</dbReference>
<feature type="transmembrane region" description="Helical" evidence="10">
    <location>
        <begin position="249"/>
        <end position="274"/>
    </location>
</feature>
<keyword evidence="5" id="KW-0547">Nucleotide-binding</keyword>
<dbReference type="InterPro" id="IPR017871">
    <property type="entry name" value="ABC_transporter-like_CS"/>
</dbReference>
<accession>A0A6A9UPW5</accession>
<dbReference type="PANTHER" id="PTHR43394">
    <property type="entry name" value="ATP-DEPENDENT PERMEASE MDL1, MITOCHONDRIAL"/>
    <property type="match status" value="1"/>
</dbReference>